<keyword evidence="1" id="KW-1133">Transmembrane helix</keyword>
<dbReference type="AlphaFoldDB" id="A0A1Z4BXA8"/>
<keyword evidence="1" id="KW-0812">Transmembrane</keyword>
<evidence type="ECO:0000313" key="3">
    <source>
        <dbReference type="EMBL" id="POZ53354.1"/>
    </source>
</evidence>
<dbReference type="RefSeq" id="WP_088618764.1">
    <property type="nucleotide sequence ID" value="NZ_CP022129.1"/>
</dbReference>
<keyword evidence="1" id="KW-0472">Membrane</keyword>
<feature type="transmembrane region" description="Helical" evidence="1">
    <location>
        <begin position="37"/>
        <end position="61"/>
    </location>
</feature>
<name>A0A1Z4BXA8_9GAMM</name>
<sequence length="115" mass="13005">MLKEAVSWVLFALLFIEGIYLNVLLVRTDYASHATTIGCDALLMMYALCLMTLTIASALFFKTKPISYFYLIFMVLSCFMLGVFSLMNVTQIFIGIGGDDIEGSWMHFFCPHGFK</sequence>
<reference evidence="3 5" key="2">
    <citation type="submission" date="2017-11" db="EMBL/GenBank/DDBJ databases">
        <title>Draft Genome Sequence of Methylobacter psychrotolerans Sph1T, an Obligate Methanotroph from Low-Temperature Environments.</title>
        <authorList>
            <person name="Oshkin I.Y."/>
            <person name="Miroshnikov K."/>
            <person name="Belova S.E."/>
            <person name="Korzhenkov A."/>
            <person name="Toshchakov S.V."/>
            <person name="Dedysh S.N."/>
        </authorList>
    </citation>
    <scope>NUCLEOTIDE SEQUENCE [LARGE SCALE GENOMIC DNA]</scope>
    <source>
        <strain evidence="3 5">Sph1</strain>
    </source>
</reference>
<accession>A0A1Z4BXA8</accession>
<reference evidence="2 4" key="1">
    <citation type="submission" date="2017-06" db="EMBL/GenBank/DDBJ databases">
        <title>Genome Sequencing of the methanotroph Methylovulum psychrotolerants str. HV10-M2 isolated from a high-altitude environment.</title>
        <authorList>
            <person name="Mateos-Rivera A."/>
        </authorList>
    </citation>
    <scope>NUCLEOTIDE SEQUENCE [LARGE SCALE GENOMIC DNA]</scope>
    <source>
        <strain evidence="2 4">HV10_M2</strain>
    </source>
</reference>
<keyword evidence="4" id="KW-1185">Reference proteome</keyword>
<dbReference type="Proteomes" id="UP000237423">
    <property type="component" value="Unassembled WGS sequence"/>
</dbReference>
<dbReference type="EMBL" id="PGFZ01000001">
    <property type="protein sequence ID" value="POZ53354.1"/>
    <property type="molecule type" value="Genomic_DNA"/>
</dbReference>
<organism evidence="2 4">
    <name type="scientific">Methylovulum psychrotolerans</name>
    <dbReference type="NCBI Taxonomy" id="1704499"/>
    <lineage>
        <taxon>Bacteria</taxon>
        <taxon>Pseudomonadati</taxon>
        <taxon>Pseudomonadota</taxon>
        <taxon>Gammaproteobacteria</taxon>
        <taxon>Methylococcales</taxon>
        <taxon>Methylococcaceae</taxon>
        <taxon>Methylovulum</taxon>
    </lineage>
</organism>
<dbReference type="EMBL" id="CP022129">
    <property type="protein sequence ID" value="ASF45889.1"/>
    <property type="molecule type" value="Genomic_DNA"/>
</dbReference>
<evidence type="ECO:0000313" key="2">
    <source>
        <dbReference type="EMBL" id="ASF45889.1"/>
    </source>
</evidence>
<dbReference type="KEGG" id="mpsy:CEK71_07260"/>
<evidence type="ECO:0000256" key="1">
    <source>
        <dbReference type="SAM" id="Phobius"/>
    </source>
</evidence>
<feature type="transmembrane region" description="Helical" evidence="1">
    <location>
        <begin position="67"/>
        <end position="87"/>
    </location>
</feature>
<feature type="transmembrane region" description="Helical" evidence="1">
    <location>
        <begin position="6"/>
        <end position="25"/>
    </location>
</feature>
<protein>
    <submittedName>
        <fullName evidence="2">Uncharacterized protein</fullName>
    </submittedName>
</protein>
<dbReference type="Proteomes" id="UP000197019">
    <property type="component" value="Chromosome"/>
</dbReference>
<gene>
    <name evidence="3" type="ORF">AADEFJLK_00374</name>
    <name evidence="2" type="ORF">CEK71_07260</name>
</gene>
<evidence type="ECO:0000313" key="4">
    <source>
        <dbReference type="Proteomes" id="UP000197019"/>
    </source>
</evidence>
<evidence type="ECO:0000313" key="5">
    <source>
        <dbReference type="Proteomes" id="UP000237423"/>
    </source>
</evidence>
<proteinExistence type="predicted"/>